<sequence length="265" mass="28775">MKRGDFSMLQEKMVVVQQRQLTADVFELTLQGKMATVKATAGQFVDVKIPDPNLLLRRPFGITQVDPQTKQLRLVYRVVGQGTAELSQVTPGTHLDTIGPLGHGFPTDFLQAGQRALIIGGGTGIPPLYALSQQLVAQGIEVTHAIGFGKQEQIFYEQEFRALGDVHYATDDGSYGFHGHIGLLLDAADFAKTDFAAVYACGPRGLLMAVNNRYRGHPHAYISLESRMACGVGECYACVVPAQGQQKMYKVCDDGPVFATGEVEV</sequence>
<evidence type="ECO:0000256" key="1">
    <source>
        <dbReference type="ARBA" id="ARBA00006422"/>
    </source>
</evidence>
<dbReference type="PRINTS" id="PR00410">
    <property type="entry name" value="PHEHYDRXLASE"/>
</dbReference>
<evidence type="ECO:0000256" key="9">
    <source>
        <dbReference type="ARBA" id="ARBA00023004"/>
    </source>
</evidence>
<dbReference type="InterPro" id="IPR037117">
    <property type="entry name" value="Dihydroorotate_DH_ele_sf"/>
</dbReference>
<keyword evidence="3 11" id="KW-0285">Flavoprotein</keyword>
<dbReference type="Pfam" id="PF10418">
    <property type="entry name" value="DHODB_Fe-S_bind"/>
    <property type="match status" value="1"/>
</dbReference>
<keyword evidence="6 11" id="KW-0274">FAD</keyword>
<dbReference type="Gene3D" id="2.10.240.10">
    <property type="entry name" value="Dihydroorotate dehydrogenase, electron transfer subunit"/>
    <property type="match status" value="1"/>
</dbReference>
<dbReference type="PROSITE" id="PS51384">
    <property type="entry name" value="FAD_FR"/>
    <property type="match status" value="1"/>
</dbReference>
<keyword evidence="5 11" id="KW-0479">Metal-binding</keyword>
<comment type="cofactor">
    <cofactor evidence="11">
        <name>[2Fe-2S] cluster</name>
        <dbReference type="ChEBI" id="CHEBI:190135"/>
    </cofactor>
    <text evidence="11">Binds 1 [2Fe-2S] cluster per subunit.</text>
</comment>
<feature type="binding site" evidence="11">
    <location>
        <begin position="75"/>
        <end position="77"/>
    </location>
    <ligand>
        <name>FAD</name>
        <dbReference type="ChEBI" id="CHEBI:57692"/>
    </ligand>
</feature>
<comment type="pathway">
    <text evidence="11">Pyrimidine metabolism; UMP biosynthesis via de novo pathway; orotate from (S)-dihydroorotate (NAD(+) route): step 1/1.</text>
</comment>
<dbReference type="Gene3D" id="2.40.30.10">
    <property type="entry name" value="Translation factors"/>
    <property type="match status" value="1"/>
</dbReference>
<evidence type="ECO:0000256" key="8">
    <source>
        <dbReference type="ARBA" id="ARBA00022982"/>
    </source>
</evidence>
<dbReference type="Proteomes" id="UP001625389">
    <property type="component" value="Unassembled WGS sequence"/>
</dbReference>
<dbReference type="PANTHER" id="PTHR43513:SF3">
    <property type="entry name" value="DIHYDROOROTATE DEHYDROGENASE B (NAD(+)), ELECTRON TRANSFER SUBUNIT-RELATED"/>
    <property type="match status" value="1"/>
</dbReference>
<comment type="caution">
    <text evidence="11">Lacks conserved residue(s) required for the propagation of feature annotation.</text>
</comment>
<dbReference type="RefSeq" id="WP_407137160.1">
    <property type="nucleotide sequence ID" value="NZ_JBGQPK010000013.1"/>
</dbReference>
<dbReference type="InterPro" id="IPR019480">
    <property type="entry name" value="Dihydroorotate_DH_Fe-S-bd"/>
</dbReference>
<dbReference type="EMBL" id="JBGQPK010000013">
    <property type="protein sequence ID" value="MFL2028961.1"/>
    <property type="molecule type" value="Genomic_DNA"/>
</dbReference>
<dbReference type="CDD" id="cd06218">
    <property type="entry name" value="DHOD_e_trans"/>
    <property type="match status" value="1"/>
</dbReference>
<comment type="function">
    <text evidence="11">Responsible for channeling the electrons from the oxidation of dihydroorotate from the FMN redox center in the PyrD type B subunit to the ultimate electron acceptor NAD(+).</text>
</comment>
<feature type="binding site" evidence="11">
    <location>
        <position position="238"/>
    </location>
    <ligand>
        <name>[2Fe-2S] cluster</name>
        <dbReference type="ChEBI" id="CHEBI:190135"/>
    </ligand>
</feature>
<comment type="similarity">
    <text evidence="1 11">Belongs to the PyrK family.</text>
</comment>
<dbReference type="InterPro" id="IPR008333">
    <property type="entry name" value="Cbr1-like_FAD-bd_dom"/>
</dbReference>
<dbReference type="PIRSF" id="PIRSF006816">
    <property type="entry name" value="Cyc3_hyd_g"/>
    <property type="match status" value="1"/>
</dbReference>
<keyword evidence="2 11" id="KW-0813">Transport</keyword>
<gene>
    <name evidence="11" type="primary">pyrK</name>
    <name evidence="13" type="ORF">ACEN34_04950</name>
</gene>
<proteinExistence type="inferred from homology"/>
<keyword evidence="7 11" id="KW-0665">Pyrimidine biosynthesis</keyword>
<evidence type="ECO:0000256" key="10">
    <source>
        <dbReference type="ARBA" id="ARBA00023014"/>
    </source>
</evidence>
<dbReference type="SUPFAM" id="SSF63380">
    <property type="entry name" value="Riboflavin synthase domain-like"/>
    <property type="match status" value="1"/>
</dbReference>
<evidence type="ECO:0000313" key="14">
    <source>
        <dbReference type="Proteomes" id="UP001625389"/>
    </source>
</evidence>
<comment type="caution">
    <text evidence="13">The sequence shown here is derived from an EMBL/GenBank/DDBJ whole genome shotgun (WGS) entry which is preliminary data.</text>
</comment>
<dbReference type="SUPFAM" id="SSF52343">
    <property type="entry name" value="Ferredoxin reductase-like, C-terminal NADP-linked domain"/>
    <property type="match status" value="1"/>
</dbReference>
<feature type="binding site" evidence="11">
    <location>
        <begin position="82"/>
        <end position="83"/>
    </location>
    <ligand>
        <name>FAD</name>
        <dbReference type="ChEBI" id="CHEBI:57692"/>
    </ligand>
</feature>
<dbReference type="Pfam" id="PF00970">
    <property type="entry name" value="FAD_binding_6"/>
    <property type="match status" value="1"/>
</dbReference>
<evidence type="ECO:0000313" key="13">
    <source>
        <dbReference type="EMBL" id="MFL2028961.1"/>
    </source>
</evidence>
<dbReference type="InterPro" id="IPR050353">
    <property type="entry name" value="PyrK_electron_transfer"/>
</dbReference>
<feature type="binding site" evidence="11">
    <location>
        <position position="230"/>
    </location>
    <ligand>
        <name>[2Fe-2S] cluster</name>
        <dbReference type="ChEBI" id="CHEBI:190135"/>
    </ligand>
</feature>
<evidence type="ECO:0000256" key="6">
    <source>
        <dbReference type="ARBA" id="ARBA00022827"/>
    </source>
</evidence>
<keyword evidence="4 11" id="KW-0001">2Fe-2S</keyword>
<evidence type="ECO:0000256" key="11">
    <source>
        <dbReference type="HAMAP-Rule" id="MF_01211"/>
    </source>
</evidence>
<feature type="binding site" evidence="11">
    <location>
        <position position="235"/>
    </location>
    <ligand>
        <name>[2Fe-2S] cluster</name>
        <dbReference type="ChEBI" id="CHEBI:190135"/>
    </ligand>
</feature>
<keyword evidence="8 11" id="KW-0249">Electron transport</keyword>
<name>A0ABW8UAR6_9LACO</name>
<feature type="domain" description="FAD-binding FR-type" evidence="12">
    <location>
        <begin position="8"/>
        <end position="107"/>
    </location>
</feature>
<evidence type="ECO:0000256" key="5">
    <source>
        <dbReference type="ARBA" id="ARBA00022723"/>
    </source>
</evidence>
<dbReference type="PANTHER" id="PTHR43513">
    <property type="entry name" value="DIHYDROOROTATE DEHYDROGENASE B (NAD(+)), ELECTRON TRANSFER SUBUNIT"/>
    <property type="match status" value="1"/>
</dbReference>
<dbReference type="InterPro" id="IPR017927">
    <property type="entry name" value="FAD-bd_FR_type"/>
</dbReference>
<dbReference type="InterPro" id="IPR001433">
    <property type="entry name" value="OxRdtase_FAD/NAD-bd"/>
</dbReference>
<comment type="cofactor">
    <cofactor evidence="11">
        <name>FAD</name>
        <dbReference type="ChEBI" id="CHEBI:57692"/>
    </cofactor>
    <text evidence="11">Binds 1 FAD per subunit.</text>
</comment>
<protein>
    <recommendedName>
        <fullName evidence="11">Dihydroorotate dehydrogenase B (NAD(+)), electron transfer subunit</fullName>
    </recommendedName>
    <alternativeName>
        <fullName evidence="11">Dihydroorotate oxidase B, electron transfer subunit</fullName>
    </alternativeName>
</protein>
<evidence type="ECO:0000256" key="3">
    <source>
        <dbReference type="ARBA" id="ARBA00022630"/>
    </source>
</evidence>
<dbReference type="InterPro" id="IPR023455">
    <property type="entry name" value="Dihydroorotate_DHASE_ETsu"/>
</dbReference>
<keyword evidence="9 11" id="KW-0408">Iron</keyword>
<dbReference type="HAMAP" id="MF_01211">
    <property type="entry name" value="DHODB_Fe_S_bind"/>
    <property type="match status" value="1"/>
</dbReference>
<dbReference type="Pfam" id="PF00175">
    <property type="entry name" value="NAD_binding_1"/>
    <property type="match status" value="1"/>
</dbReference>
<organism evidence="13 14">
    <name type="scientific">Loigolactobacillus zhaoyuanensis</name>
    <dbReference type="NCBI Taxonomy" id="2486017"/>
    <lineage>
        <taxon>Bacteria</taxon>
        <taxon>Bacillati</taxon>
        <taxon>Bacillota</taxon>
        <taxon>Bacilli</taxon>
        <taxon>Lactobacillales</taxon>
        <taxon>Lactobacillaceae</taxon>
        <taxon>Loigolactobacillus</taxon>
    </lineage>
</organism>
<feature type="binding site" evidence="11">
    <location>
        <position position="252"/>
    </location>
    <ligand>
        <name>[2Fe-2S] cluster</name>
        <dbReference type="ChEBI" id="CHEBI:190135"/>
    </ligand>
</feature>
<evidence type="ECO:0000259" key="12">
    <source>
        <dbReference type="PROSITE" id="PS51384"/>
    </source>
</evidence>
<keyword evidence="10 11" id="KW-0411">Iron-sulfur</keyword>
<evidence type="ECO:0000256" key="2">
    <source>
        <dbReference type="ARBA" id="ARBA00022448"/>
    </source>
</evidence>
<accession>A0ABW8UAR6</accession>
<reference evidence="13 14" key="1">
    <citation type="submission" date="2024-08" db="EMBL/GenBank/DDBJ databases">
        <authorList>
            <person name="Arias E."/>
        </authorList>
    </citation>
    <scope>NUCLEOTIDE SEQUENCE [LARGE SCALE GENOMIC DNA]</scope>
    <source>
        <strain evidence="13 14">FAM 25317</strain>
    </source>
</reference>
<dbReference type="InterPro" id="IPR012165">
    <property type="entry name" value="Cyt_c3_hydrogenase_gsu"/>
</dbReference>
<evidence type="ECO:0000256" key="7">
    <source>
        <dbReference type="ARBA" id="ARBA00022975"/>
    </source>
</evidence>
<dbReference type="Gene3D" id="3.40.50.80">
    <property type="entry name" value="Nucleotide-binding domain of ferredoxin-NADP reductase (FNR) module"/>
    <property type="match status" value="1"/>
</dbReference>
<comment type="subunit">
    <text evidence="11">Heterotetramer of 2 PyrK and 2 PyrD type B subunits.</text>
</comment>
<evidence type="ECO:0000256" key="4">
    <source>
        <dbReference type="ARBA" id="ARBA00022714"/>
    </source>
</evidence>
<dbReference type="InterPro" id="IPR039261">
    <property type="entry name" value="FNR_nucleotide-bd"/>
</dbReference>
<dbReference type="InterPro" id="IPR017938">
    <property type="entry name" value="Riboflavin_synthase-like_b-brl"/>
</dbReference>
<keyword evidence="14" id="KW-1185">Reference proteome</keyword>
<dbReference type="NCBIfam" id="NF000797">
    <property type="entry name" value="PRK00054.1-2"/>
    <property type="match status" value="1"/>
</dbReference>